<evidence type="ECO:0000313" key="3">
    <source>
        <dbReference type="Proteomes" id="UP000466442"/>
    </source>
</evidence>
<sequence length="78" mass="8431">MPRDTKQSTLRGPQTGRFGRRKGRRGLVGRLDQSDAVFASKLRPLPPPLHPIRTRPGGPTADLILGDAAPFDPPHPCG</sequence>
<protein>
    <submittedName>
        <fullName evidence="2">Uncharacterized protein</fullName>
    </submittedName>
</protein>
<reference evidence="2" key="1">
    <citation type="journal article" date="2021" name="Mol. Ecol. Resour.">
        <title>Apolygus lucorum genome provides insights into omnivorousness and mesophyll feeding.</title>
        <authorList>
            <person name="Liu Y."/>
            <person name="Liu H."/>
            <person name="Wang H."/>
            <person name="Huang T."/>
            <person name="Liu B."/>
            <person name="Yang B."/>
            <person name="Yin L."/>
            <person name="Li B."/>
            <person name="Zhang Y."/>
            <person name="Zhang S."/>
            <person name="Jiang F."/>
            <person name="Zhang X."/>
            <person name="Ren Y."/>
            <person name="Wang B."/>
            <person name="Wang S."/>
            <person name="Lu Y."/>
            <person name="Wu K."/>
            <person name="Fan W."/>
            <person name="Wang G."/>
        </authorList>
    </citation>
    <scope>NUCLEOTIDE SEQUENCE</scope>
    <source>
        <strain evidence="2">12Hb</strain>
    </source>
</reference>
<feature type="region of interest" description="Disordered" evidence="1">
    <location>
        <begin position="1"/>
        <end position="78"/>
    </location>
</feature>
<proteinExistence type="predicted"/>
<name>A0A8S9XED9_APOLU</name>
<gene>
    <name evidence="2" type="ORF">GE061_018613</name>
</gene>
<dbReference type="EMBL" id="WIXP02000008">
    <property type="protein sequence ID" value="KAF6207372.1"/>
    <property type="molecule type" value="Genomic_DNA"/>
</dbReference>
<dbReference type="Proteomes" id="UP000466442">
    <property type="component" value="Unassembled WGS sequence"/>
</dbReference>
<organism evidence="2 3">
    <name type="scientific">Apolygus lucorum</name>
    <name type="common">Small green plant bug</name>
    <name type="synonym">Lygocoris lucorum</name>
    <dbReference type="NCBI Taxonomy" id="248454"/>
    <lineage>
        <taxon>Eukaryota</taxon>
        <taxon>Metazoa</taxon>
        <taxon>Ecdysozoa</taxon>
        <taxon>Arthropoda</taxon>
        <taxon>Hexapoda</taxon>
        <taxon>Insecta</taxon>
        <taxon>Pterygota</taxon>
        <taxon>Neoptera</taxon>
        <taxon>Paraneoptera</taxon>
        <taxon>Hemiptera</taxon>
        <taxon>Heteroptera</taxon>
        <taxon>Panheteroptera</taxon>
        <taxon>Cimicomorpha</taxon>
        <taxon>Miridae</taxon>
        <taxon>Mirini</taxon>
        <taxon>Apolygus</taxon>
    </lineage>
</organism>
<accession>A0A8S9XED9</accession>
<feature type="compositionally biased region" description="Basic residues" evidence="1">
    <location>
        <begin position="18"/>
        <end position="27"/>
    </location>
</feature>
<comment type="caution">
    <text evidence="2">The sequence shown here is derived from an EMBL/GenBank/DDBJ whole genome shotgun (WGS) entry which is preliminary data.</text>
</comment>
<dbReference type="AlphaFoldDB" id="A0A8S9XED9"/>
<evidence type="ECO:0000313" key="2">
    <source>
        <dbReference type="EMBL" id="KAF6207372.1"/>
    </source>
</evidence>
<evidence type="ECO:0000256" key="1">
    <source>
        <dbReference type="SAM" id="MobiDB-lite"/>
    </source>
</evidence>
<keyword evidence="3" id="KW-1185">Reference proteome</keyword>